<dbReference type="EMBL" id="JXTB01000118">
    <property type="protein sequence ID" value="PON61841.1"/>
    <property type="molecule type" value="Genomic_DNA"/>
</dbReference>
<gene>
    <name evidence="1" type="ORF">PanWU01x14_142590</name>
</gene>
<feature type="non-terminal residue" evidence="1">
    <location>
        <position position="80"/>
    </location>
</feature>
<protein>
    <submittedName>
        <fullName evidence="1">Uncharacterized protein</fullName>
    </submittedName>
</protein>
<proteinExistence type="predicted"/>
<comment type="caution">
    <text evidence="1">The sequence shown here is derived from an EMBL/GenBank/DDBJ whole genome shotgun (WGS) entry which is preliminary data.</text>
</comment>
<sequence length="80" mass="9160">MRDGIDTVTYQHSRQTLLIYHRLQIMTPQRDANTTYKPQHRVLNPDYDATTTGKTTTSILQPKFAMPPSAMLTLPDDLDL</sequence>
<name>A0A2P5CLC1_PARAD</name>
<dbReference type="Proteomes" id="UP000237105">
    <property type="component" value="Unassembled WGS sequence"/>
</dbReference>
<dbReference type="AlphaFoldDB" id="A0A2P5CLC1"/>
<organism evidence="1 2">
    <name type="scientific">Parasponia andersonii</name>
    <name type="common">Sponia andersonii</name>
    <dbReference type="NCBI Taxonomy" id="3476"/>
    <lineage>
        <taxon>Eukaryota</taxon>
        <taxon>Viridiplantae</taxon>
        <taxon>Streptophyta</taxon>
        <taxon>Embryophyta</taxon>
        <taxon>Tracheophyta</taxon>
        <taxon>Spermatophyta</taxon>
        <taxon>Magnoliopsida</taxon>
        <taxon>eudicotyledons</taxon>
        <taxon>Gunneridae</taxon>
        <taxon>Pentapetalae</taxon>
        <taxon>rosids</taxon>
        <taxon>fabids</taxon>
        <taxon>Rosales</taxon>
        <taxon>Cannabaceae</taxon>
        <taxon>Parasponia</taxon>
    </lineage>
</organism>
<evidence type="ECO:0000313" key="2">
    <source>
        <dbReference type="Proteomes" id="UP000237105"/>
    </source>
</evidence>
<keyword evidence="2" id="KW-1185">Reference proteome</keyword>
<reference evidence="2" key="1">
    <citation type="submission" date="2016-06" db="EMBL/GenBank/DDBJ databases">
        <title>Parallel loss of symbiosis genes in relatives of nitrogen-fixing non-legume Parasponia.</title>
        <authorList>
            <person name="Van Velzen R."/>
            <person name="Holmer R."/>
            <person name="Bu F."/>
            <person name="Rutten L."/>
            <person name="Van Zeijl A."/>
            <person name="Liu W."/>
            <person name="Santuari L."/>
            <person name="Cao Q."/>
            <person name="Sharma T."/>
            <person name="Shen D."/>
            <person name="Roswanjaya Y."/>
            <person name="Wardhani T."/>
            <person name="Kalhor M.S."/>
            <person name="Jansen J."/>
            <person name="Van den Hoogen J."/>
            <person name="Gungor B."/>
            <person name="Hartog M."/>
            <person name="Hontelez J."/>
            <person name="Verver J."/>
            <person name="Yang W.-C."/>
            <person name="Schijlen E."/>
            <person name="Repin R."/>
            <person name="Schilthuizen M."/>
            <person name="Schranz E."/>
            <person name="Heidstra R."/>
            <person name="Miyata K."/>
            <person name="Fedorova E."/>
            <person name="Kohlen W."/>
            <person name="Bisseling T."/>
            <person name="Smit S."/>
            <person name="Geurts R."/>
        </authorList>
    </citation>
    <scope>NUCLEOTIDE SEQUENCE [LARGE SCALE GENOMIC DNA]</scope>
    <source>
        <strain evidence="2">cv. WU1-14</strain>
    </source>
</reference>
<evidence type="ECO:0000313" key="1">
    <source>
        <dbReference type="EMBL" id="PON61841.1"/>
    </source>
</evidence>
<accession>A0A2P5CLC1</accession>